<feature type="region of interest" description="Disordered" evidence="1">
    <location>
        <begin position="1"/>
        <end position="29"/>
    </location>
</feature>
<dbReference type="AlphaFoldDB" id="A0A1H9ESA2"/>
<dbReference type="EMBL" id="FOFT01000002">
    <property type="protein sequence ID" value="SEQ28487.1"/>
    <property type="molecule type" value="Genomic_DNA"/>
</dbReference>
<keyword evidence="3" id="KW-1185">Reference proteome</keyword>
<evidence type="ECO:0000313" key="3">
    <source>
        <dbReference type="Proteomes" id="UP000199028"/>
    </source>
</evidence>
<evidence type="ECO:0000313" key="2">
    <source>
        <dbReference type="EMBL" id="SEQ28487.1"/>
    </source>
</evidence>
<name>A0A1H9ESA2_9PSEU</name>
<protein>
    <submittedName>
        <fullName evidence="2">Uncharacterized protein</fullName>
    </submittedName>
</protein>
<accession>A0A1H9ESA2</accession>
<reference evidence="3" key="1">
    <citation type="submission" date="2016-10" db="EMBL/GenBank/DDBJ databases">
        <authorList>
            <person name="Varghese N."/>
            <person name="Submissions S."/>
        </authorList>
    </citation>
    <scope>NUCLEOTIDE SEQUENCE [LARGE SCALE GENOMIC DNA]</scope>
    <source>
        <strain evidence="3">CGMCC 4.578</strain>
    </source>
</reference>
<organism evidence="2 3">
    <name type="scientific">Lentzea flaviverrucosa</name>
    <dbReference type="NCBI Taxonomy" id="200379"/>
    <lineage>
        <taxon>Bacteria</taxon>
        <taxon>Bacillati</taxon>
        <taxon>Actinomycetota</taxon>
        <taxon>Actinomycetes</taxon>
        <taxon>Pseudonocardiales</taxon>
        <taxon>Pseudonocardiaceae</taxon>
        <taxon>Lentzea</taxon>
    </lineage>
</organism>
<evidence type="ECO:0000256" key="1">
    <source>
        <dbReference type="SAM" id="MobiDB-lite"/>
    </source>
</evidence>
<sequence length="50" mass="5066">MCLGACPSEEESQGVCAGAPDADVPNPSRHVRAGTFVVTGSLPSRPGTPR</sequence>
<gene>
    <name evidence="2" type="ORF">SAMN05216195_10256</name>
</gene>
<dbReference type="Proteomes" id="UP000199028">
    <property type="component" value="Unassembled WGS sequence"/>
</dbReference>
<proteinExistence type="predicted"/>